<proteinExistence type="predicted"/>
<sequence>MVFIFNLIYYYILSITLSELNFKYICNIFKYV</sequence>
<organism evidence="1">
    <name type="scientific">viral metagenome</name>
    <dbReference type="NCBI Taxonomy" id="1070528"/>
    <lineage>
        <taxon>unclassified sequences</taxon>
        <taxon>metagenomes</taxon>
        <taxon>organismal metagenomes</taxon>
    </lineage>
</organism>
<protein>
    <submittedName>
        <fullName evidence="1">Uncharacterized protein</fullName>
    </submittedName>
</protein>
<dbReference type="AlphaFoldDB" id="A0A6C0EFJ2"/>
<dbReference type="EMBL" id="MN738846">
    <property type="protein sequence ID" value="QHT27946.1"/>
    <property type="molecule type" value="Genomic_DNA"/>
</dbReference>
<reference evidence="1" key="1">
    <citation type="journal article" date="2020" name="Nature">
        <title>Giant virus diversity and host interactions through global metagenomics.</title>
        <authorList>
            <person name="Schulz F."/>
            <person name="Roux S."/>
            <person name="Paez-Espino D."/>
            <person name="Jungbluth S."/>
            <person name="Walsh D.A."/>
            <person name="Denef V.J."/>
            <person name="McMahon K.D."/>
            <person name="Konstantinidis K.T."/>
            <person name="Eloe-Fadrosh E.A."/>
            <person name="Kyrpides N.C."/>
            <person name="Woyke T."/>
        </authorList>
    </citation>
    <scope>NUCLEOTIDE SEQUENCE</scope>
    <source>
        <strain evidence="1">GVMAG-M-3300000115-19</strain>
    </source>
</reference>
<name>A0A6C0EFJ2_9ZZZZ</name>
<accession>A0A6C0EFJ2</accession>
<evidence type="ECO:0000313" key="1">
    <source>
        <dbReference type="EMBL" id="QHT27946.1"/>
    </source>
</evidence>